<dbReference type="Proteomes" id="UP000007488">
    <property type="component" value="Chromosome"/>
</dbReference>
<dbReference type="RefSeq" id="WP_013626121.1">
    <property type="nucleotide sequence ID" value="NC_015172.1"/>
</dbReference>
<dbReference type="eggNOG" id="COG0317">
    <property type="taxonomic scope" value="Bacteria"/>
</dbReference>
<dbReference type="AlphaFoldDB" id="F0T0X8"/>
<dbReference type="HOGENOM" id="CLU_109398_2_0_9"/>
<dbReference type="EMBL" id="CP002547">
    <property type="protein sequence ID" value="ADY57349.1"/>
    <property type="molecule type" value="Genomic_DNA"/>
</dbReference>
<evidence type="ECO:0000313" key="1">
    <source>
        <dbReference type="EMBL" id="ADY57349.1"/>
    </source>
</evidence>
<protein>
    <submittedName>
        <fullName evidence="1">Metal dependent phosphohydrolase, HD region</fullName>
    </submittedName>
</protein>
<reference evidence="1 2" key="1">
    <citation type="journal article" date="2011" name="Stand. Genomic Sci.">
        <title>Complete genome sequence of Syntrophobotulus glycolicus type strain (FlGlyR).</title>
        <authorList>
            <person name="Han C."/>
            <person name="Mwirichia R."/>
            <person name="Chertkov O."/>
            <person name="Held B."/>
            <person name="Lapidus A."/>
            <person name="Nolan M."/>
            <person name="Lucas S."/>
            <person name="Hammon N."/>
            <person name="Deshpande S."/>
            <person name="Cheng J.F."/>
            <person name="Tapia R."/>
            <person name="Goodwin L."/>
            <person name="Pitluck S."/>
            <person name="Huntemann M."/>
            <person name="Liolios K."/>
            <person name="Ivanova N."/>
            <person name="Pagani I."/>
            <person name="Mavromatis K."/>
            <person name="Ovchinikova G."/>
            <person name="Pati A."/>
            <person name="Chen A."/>
            <person name="Palaniappan K."/>
            <person name="Land M."/>
            <person name="Hauser L."/>
            <person name="Brambilla E.M."/>
            <person name="Rohde M."/>
            <person name="Spring S."/>
            <person name="Sikorski J."/>
            <person name="Goker M."/>
            <person name="Woyke T."/>
            <person name="Bristow J."/>
            <person name="Eisen J.A."/>
            <person name="Markowitz V."/>
            <person name="Hugenholtz P."/>
            <person name="Kyrpides N.C."/>
            <person name="Klenk H.P."/>
            <person name="Detter J.C."/>
        </authorList>
    </citation>
    <scope>NUCLEOTIDE SEQUENCE [LARGE SCALE GENOMIC DNA]</scope>
    <source>
        <strain evidence="2">DSM 8271 / FlGlyR</strain>
    </source>
</reference>
<gene>
    <name evidence="1" type="ordered locus">Sgly_3081</name>
</gene>
<dbReference type="OrthoDB" id="9802385at2"/>
<reference evidence="2" key="2">
    <citation type="submission" date="2011-02" db="EMBL/GenBank/DDBJ databases">
        <title>The complete genome of Syntrophobotulus glycolicus DSM 8271.</title>
        <authorList>
            <person name="Lucas S."/>
            <person name="Copeland A."/>
            <person name="Lapidus A."/>
            <person name="Bruce D."/>
            <person name="Goodwin L."/>
            <person name="Pitluck S."/>
            <person name="Kyrpides N."/>
            <person name="Mavromatis K."/>
            <person name="Pagani I."/>
            <person name="Ivanova N."/>
            <person name="Mikhailova N."/>
            <person name="Chertkov O."/>
            <person name="Held B."/>
            <person name="Detter J.C."/>
            <person name="Tapia R."/>
            <person name="Han C."/>
            <person name="Land M."/>
            <person name="Hauser L."/>
            <person name="Markowitz V."/>
            <person name="Cheng J.-F."/>
            <person name="Hugenholtz P."/>
            <person name="Woyke T."/>
            <person name="Wu D."/>
            <person name="Spring S."/>
            <person name="Schroeder M."/>
            <person name="Brambilla E."/>
            <person name="Klenk H.-P."/>
            <person name="Eisen J.A."/>
        </authorList>
    </citation>
    <scope>NUCLEOTIDE SEQUENCE [LARGE SCALE GENOMIC DNA]</scope>
    <source>
        <strain evidence="2">DSM 8271 / FlGlyR</strain>
    </source>
</reference>
<keyword evidence="2" id="KW-1185">Reference proteome</keyword>
<dbReference type="SUPFAM" id="SSF109604">
    <property type="entry name" value="HD-domain/PDEase-like"/>
    <property type="match status" value="1"/>
</dbReference>
<name>F0T0X8_SYNGF</name>
<organism evidence="1 2">
    <name type="scientific">Syntrophobotulus glycolicus (strain DSM 8271 / FlGlyR)</name>
    <dbReference type="NCBI Taxonomy" id="645991"/>
    <lineage>
        <taxon>Bacteria</taxon>
        <taxon>Bacillati</taxon>
        <taxon>Bacillota</taxon>
        <taxon>Clostridia</taxon>
        <taxon>Eubacteriales</taxon>
        <taxon>Desulfitobacteriaceae</taxon>
        <taxon>Syntrophobotulus</taxon>
    </lineage>
</organism>
<accession>F0T0X8</accession>
<evidence type="ECO:0000313" key="2">
    <source>
        <dbReference type="Proteomes" id="UP000007488"/>
    </source>
</evidence>
<proteinExistence type="predicted"/>
<dbReference type="KEGG" id="sgy:Sgly_3081"/>
<sequence>MRIEKALIFASRMHKGEKNRGGEPYIFHSLRVMLAMDTPEKKIIALLHDVLEHTDCLPEELYDYGFSKKVVKGIESLTKPKEMSYEDYIDRIALHKEDIIRIKLADIKDNIAIINKSASLSEKDIKRLEKYINAYNQLEAILAKDTQGESEKKEEEKAQNK</sequence>
<dbReference type="Gene3D" id="1.10.3210.10">
    <property type="entry name" value="Hypothetical protein af1432"/>
    <property type="match status" value="1"/>
</dbReference>
<dbReference type="STRING" id="645991.Sgly_3081"/>